<name>A0A1I3T6G4_9GAMM</name>
<dbReference type="Pfam" id="PF00419">
    <property type="entry name" value="Fimbrial"/>
    <property type="match status" value="1"/>
</dbReference>
<dbReference type="Gene3D" id="2.60.40.1090">
    <property type="entry name" value="Fimbrial-type adhesion domain"/>
    <property type="match status" value="1"/>
</dbReference>
<proteinExistence type="predicted"/>
<evidence type="ECO:0000313" key="3">
    <source>
        <dbReference type="Proteomes" id="UP000198841"/>
    </source>
</evidence>
<gene>
    <name evidence="2" type="ORF">SAMN05518863_102212</name>
</gene>
<accession>A0A1I3T6G4</accession>
<evidence type="ECO:0000313" key="2">
    <source>
        <dbReference type="EMBL" id="SFJ65246.1"/>
    </source>
</evidence>
<dbReference type="InterPro" id="IPR000259">
    <property type="entry name" value="Adhesion_dom_fimbrial"/>
</dbReference>
<dbReference type="InterPro" id="IPR050263">
    <property type="entry name" value="Bact_Fimbrial_Adh_Pro"/>
</dbReference>
<dbReference type="PANTHER" id="PTHR33420">
    <property type="entry name" value="FIMBRIAL SUBUNIT ELFA-RELATED"/>
    <property type="match status" value="1"/>
</dbReference>
<dbReference type="SUPFAM" id="SSF49401">
    <property type="entry name" value="Bacterial adhesins"/>
    <property type="match status" value="1"/>
</dbReference>
<comment type="caution">
    <text evidence="2">The sequence shown here is derived from an EMBL/GenBank/DDBJ whole genome shotgun (WGS) entry which is preliminary data.</text>
</comment>
<reference evidence="2 3" key="1">
    <citation type="submission" date="2016-10" db="EMBL/GenBank/DDBJ databases">
        <authorList>
            <person name="Varghese N."/>
            <person name="Submissions S."/>
        </authorList>
    </citation>
    <scope>NUCLEOTIDE SEQUENCE [LARGE SCALE GENOMIC DNA]</scope>
    <source>
        <strain evidence="2 3">YR512</strain>
    </source>
</reference>
<protein>
    <submittedName>
        <fullName evidence="2">Pilin (Type 1 fimbria component protein)</fullName>
    </submittedName>
</protein>
<organism evidence="2 3">
    <name type="scientific">Candidatus Pantoea symbiotica</name>
    <dbReference type="NCBI Taxonomy" id="1884370"/>
    <lineage>
        <taxon>Bacteria</taxon>
        <taxon>Pseudomonadati</taxon>
        <taxon>Pseudomonadota</taxon>
        <taxon>Gammaproteobacteria</taxon>
        <taxon>Enterobacterales</taxon>
        <taxon>Erwiniaceae</taxon>
        <taxon>Pantoea</taxon>
    </lineage>
</organism>
<dbReference type="Proteomes" id="UP000198841">
    <property type="component" value="Unassembled WGS sequence"/>
</dbReference>
<dbReference type="PANTHER" id="PTHR33420:SF26">
    <property type="entry name" value="FIMBRIAL SUBUNIT"/>
    <property type="match status" value="1"/>
</dbReference>
<dbReference type="EMBL" id="FOSD01000002">
    <property type="protein sequence ID" value="SFJ65246.1"/>
    <property type="molecule type" value="Genomic_DNA"/>
</dbReference>
<keyword evidence="3" id="KW-1185">Reference proteome</keyword>
<dbReference type="InterPro" id="IPR008966">
    <property type="entry name" value="Adhesion_dom_sf"/>
</dbReference>
<feature type="domain" description="Fimbrial-type adhesion" evidence="1">
    <location>
        <begin position="27"/>
        <end position="176"/>
    </location>
</feature>
<sequence length="176" mass="18871">MGLWILWRNIVAILLSLVSPLSLATDIHFSGALIAEPCVIEAGDDALELNFGNIIDRELYVHHRSQTMPFTLNLIGCSIDTAKIVAITFSGQESNELAGFLATQAGSKAAGIAIGLETLSGEAVLLNKVAPPVTLQTGRTLILLRAYIQGEPNAIRDRTIIHGAFSAIATFNLNYQ</sequence>
<dbReference type="RefSeq" id="WP_091003278.1">
    <property type="nucleotide sequence ID" value="NZ_FOSD01000002.1"/>
</dbReference>
<dbReference type="InterPro" id="IPR036937">
    <property type="entry name" value="Adhesion_dom_fimbrial_sf"/>
</dbReference>
<evidence type="ECO:0000259" key="1">
    <source>
        <dbReference type="Pfam" id="PF00419"/>
    </source>
</evidence>